<dbReference type="EMBL" id="CP032518">
    <property type="protein sequence ID" value="QEZ42912.1"/>
    <property type="molecule type" value="Genomic_DNA"/>
</dbReference>
<dbReference type="PANTHER" id="PTHR43292:SF3">
    <property type="entry name" value="ACYL-COA DEHYDROGENASE FADE29"/>
    <property type="match status" value="1"/>
</dbReference>
<comment type="cofactor">
    <cofactor evidence="1">
        <name>FAD</name>
        <dbReference type="ChEBI" id="CHEBI:57692"/>
    </cofactor>
</comment>
<evidence type="ECO:0000259" key="8">
    <source>
        <dbReference type="Pfam" id="PF02771"/>
    </source>
</evidence>
<dbReference type="SUPFAM" id="SSF56645">
    <property type="entry name" value="Acyl-CoA dehydrogenase NM domain-like"/>
    <property type="match status" value="1"/>
</dbReference>
<dbReference type="GO" id="GO:0016627">
    <property type="term" value="F:oxidoreductase activity, acting on the CH-CH group of donors"/>
    <property type="evidence" value="ECO:0007669"/>
    <property type="project" value="InterPro"/>
</dbReference>
<dbReference type="Pfam" id="PF02771">
    <property type="entry name" value="Acyl-CoA_dh_N"/>
    <property type="match status" value="1"/>
</dbReference>
<dbReference type="InterPro" id="IPR009100">
    <property type="entry name" value="AcylCoA_DH/oxidase_NM_dom_sf"/>
</dbReference>
<dbReference type="GO" id="GO:0005886">
    <property type="term" value="C:plasma membrane"/>
    <property type="evidence" value="ECO:0007669"/>
    <property type="project" value="TreeGrafter"/>
</dbReference>
<evidence type="ECO:0000259" key="7">
    <source>
        <dbReference type="Pfam" id="PF02770"/>
    </source>
</evidence>
<accession>A0A5P3VBV4</accession>
<proteinExistence type="inferred from homology"/>
<feature type="domain" description="Acyl-CoA dehydrogenase/oxidase N-terminal" evidence="8">
    <location>
        <begin position="11"/>
        <end position="121"/>
    </location>
</feature>
<dbReference type="FunFam" id="2.40.110.10:FF:000011">
    <property type="entry name" value="Acyl-CoA dehydrogenase FadE34"/>
    <property type="match status" value="1"/>
</dbReference>
<dbReference type="Gene3D" id="1.20.140.10">
    <property type="entry name" value="Butyryl-CoA Dehydrogenase, subunit A, domain 3"/>
    <property type="match status" value="1"/>
</dbReference>
<dbReference type="PANTHER" id="PTHR43292">
    <property type="entry name" value="ACYL-COA DEHYDROGENASE"/>
    <property type="match status" value="1"/>
</dbReference>
<evidence type="ECO:0000256" key="3">
    <source>
        <dbReference type="ARBA" id="ARBA00022630"/>
    </source>
</evidence>
<dbReference type="Gene3D" id="1.10.540.10">
    <property type="entry name" value="Acyl-CoA dehydrogenase/oxidase, N-terminal domain"/>
    <property type="match status" value="1"/>
</dbReference>
<evidence type="ECO:0000256" key="1">
    <source>
        <dbReference type="ARBA" id="ARBA00001974"/>
    </source>
</evidence>
<dbReference type="GO" id="GO:0050660">
    <property type="term" value="F:flavin adenine dinucleotide binding"/>
    <property type="evidence" value="ECO:0007669"/>
    <property type="project" value="InterPro"/>
</dbReference>
<dbReference type="InterPro" id="IPR037069">
    <property type="entry name" value="AcylCoA_DH/ox_N_sf"/>
</dbReference>
<gene>
    <name evidence="9" type="ORF">D2917_00775</name>
</gene>
<keyword evidence="4" id="KW-0274">FAD</keyword>
<dbReference type="Proteomes" id="UP000325743">
    <property type="component" value="Chromosome 1"/>
</dbReference>
<comment type="similarity">
    <text evidence="2">Belongs to the acyl-CoA dehydrogenase family.</text>
</comment>
<dbReference type="Pfam" id="PF02770">
    <property type="entry name" value="Acyl-CoA_dh_M"/>
    <property type="match status" value="1"/>
</dbReference>
<reference evidence="9 10" key="1">
    <citation type="submission" date="2018-09" db="EMBL/GenBank/DDBJ databases">
        <title>Complete genome sequence of Cupriavidus oxalaticus T2, a bacterium capable of phenol tolerance and degradation.</title>
        <authorList>
            <person name="Yan J."/>
        </authorList>
    </citation>
    <scope>NUCLEOTIDE SEQUENCE [LARGE SCALE GENOMIC DNA]</scope>
    <source>
        <strain evidence="9 10">T2</strain>
    </source>
</reference>
<dbReference type="SUPFAM" id="SSF47203">
    <property type="entry name" value="Acyl-CoA dehydrogenase C-terminal domain-like"/>
    <property type="match status" value="1"/>
</dbReference>
<feature type="domain" description="Acyl-CoA oxidase/dehydrogenase middle" evidence="7">
    <location>
        <begin position="125"/>
        <end position="223"/>
    </location>
</feature>
<dbReference type="InterPro" id="IPR013786">
    <property type="entry name" value="AcylCoA_DH/ox_N"/>
</dbReference>
<dbReference type="AlphaFoldDB" id="A0A5P3VBV4"/>
<evidence type="ECO:0000256" key="5">
    <source>
        <dbReference type="ARBA" id="ARBA00023002"/>
    </source>
</evidence>
<dbReference type="InterPro" id="IPR046373">
    <property type="entry name" value="Acyl-CoA_Oxase/DH_mid-dom_sf"/>
</dbReference>
<evidence type="ECO:0000313" key="10">
    <source>
        <dbReference type="Proteomes" id="UP000325743"/>
    </source>
</evidence>
<dbReference type="CDD" id="cd01152">
    <property type="entry name" value="ACAD_fadE6_17_26"/>
    <property type="match status" value="1"/>
</dbReference>
<dbReference type="InterPro" id="IPR036250">
    <property type="entry name" value="AcylCo_DH-like_C"/>
</dbReference>
<sequence>MDFEPDLGLGAFRQEVRAFLRESLPADLAGRPRSGTRSARADLTRWQGILNQRGWGAPSWPKEHGGTGWSVLQRLIFDEECVAAGAPSSDTAAQRLLGPVLNAFGTPAQRAEHIPHMLSGERQWCQGFSEPGSGSDLASLRTRAVLDVEGEGDHYVVNGQKIWTTCAHRADWIFLLVRTDPEAKKQAGITFLLVDMKSPGITVRPIRSIDGCHHLNETFFEDVRVPVANRVGEEGAGWSITKFLLNNEHATAADLPMLRRYLAQVRSLAARKDVSGRTLAQRHEFALRLARYEAELNAIAMLVQRVASMEEDHSPAAHAMGSMLKIRGTELQQAMSTFLVEALGDYGAVAYPTLDDEDGNGQGGDSDSLPMQDLGRGIASEMFFRRASTIYGGTSEVQRTIIAKSLFNF</sequence>
<dbReference type="InterPro" id="IPR052161">
    <property type="entry name" value="Mycobact_Acyl-CoA_DH"/>
</dbReference>
<dbReference type="InterPro" id="IPR009075">
    <property type="entry name" value="AcylCo_DH/oxidase_C"/>
</dbReference>
<evidence type="ECO:0000259" key="6">
    <source>
        <dbReference type="Pfam" id="PF00441"/>
    </source>
</evidence>
<name>A0A5P3VBV4_9BURK</name>
<keyword evidence="3" id="KW-0285">Flavoprotein</keyword>
<evidence type="ECO:0000256" key="4">
    <source>
        <dbReference type="ARBA" id="ARBA00022827"/>
    </source>
</evidence>
<dbReference type="Pfam" id="PF00441">
    <property type="entry name" value="Acyl-CoA_dh_1"/>
    <property type="match status" value="1"/>
</dbReference>
<organism evidence="9 10">
    <name type="scientific">Cupriavidus oxalaticus</name>
    <dbReference type="NCBI Taxonomy" id="96344"/>
    <lineage>
        <taxon>Bacteria</taxon>
        <taxon>Pseudomonadati</taxon>
        <taxon>Pseudomonadota</taxon>
        <taxon>Betaproteobacteria</taxon>
        <taxon>Burkholderiales</taxon>
        <taxon>Burkholderiaceae</taxon>
        <taxon>Cupriavidus</taxon>
    </lineage>
</organism>
<dbReference type="InterPro" id="IPR006091">
    <property type="entry name" value="Acyl-CoA_Oxase/DH_mid-dom"/>
</dbReference>
<dbReference type="Gene3D" id="2.40.110.10">
    <property type="entry name" value="Butyryl-CoA Dehydrogenase, subunit A, domain 2"/>
    <property type="match status" value="1"/>
</dbReference>
<evidence type="ECO:0000256" key="2">
    <source>
        <dbReference type="ARBA" id="ARBA00009347"/>
    </source>
</evidence>
<feature type="domain" description="Acyl-CoA dehydrogenase/oxidase C-terminal" evidence="6">
    <location>
        <begin position="235"/>
        <end position="406"/>
    </location>
</feature>
<dbReference type="RefSeq" id="WP_151069274.1">
    <property type="nucleotide sequence ID" value="NZ_CP032518.1"/>
</dbReference>
<keyword evidence="5" id="KW-0560">Oxidoreductase</keyword>
<protein>
    <submittedName>
        <fullName evidence="9">Acyl-CoA dehydrogenase</fullName>
    </submittedName>
</protein>
<evidence type="ECO:0000313" key="9">
    <source>
        <dbReference type="EMBL" id="QEZ42912.1"/>
    </source>
</evidence>